<evidence type="ECO:0000259" key="8">
    <source>
        <dbReference type="Pfam" id="PF02803"/>
    </source>
</evidence>
<dbReference type="RefSeq" id="WP_058625199.1">
    <property type="nucleotide sequence ID" value="NZ_LDRT01000161.1"/>
</dbReference>
<evidence type="ECO:0000256" key="6">
    <source>
        <dbReference type="RuleBase" id="RU003557"/>
    </source>
</evidence>
<dbReference type="CDD" id="cd00751">
    <property type="entry name" value="thiolase"/>
    <property type="match status" value="1"/>
</dbReference>
<evidence type="ECO:0000256" key="3">
    <source>
        <dbReference type="ARBA" id="ARBA00023315"/>
    </source>
</evidence>
<dbReference type="GO" id="GO:0005737">
    <property type="term" value="C:cytoplasm"/>
    <property type="evidence" value="ECO:0007669"/>
    <property type="project" value="UniProtKB-ARBA"/>
</dbReference>
<feature type="domain" description="Thiolase N-terminal" evidence="7">
    <location>
        <begin position="7"/>
        <end position="257"/>
    </location>
</feature>
<feature type="domain" description="Thiolase C-terminal" evidence="8">
    <location>
        <begin position="269"/>
        <end position="391"/>
    </location>
</feature>
<organism evidence="9 10">
    <name type="scientific">Microbacterium testaceum</name>
    <name type="common">Aureobacterium testaceum</name>
    <name type="synonym">Brevibacterium testaceum</name>
    <dbReference type="NCBI Taxonomy" id="2033"/>
    <lineage>
        <taxon>Bacteria</taxon>
        <taxon>Bacillati</taxon>
        <taxon>Actinomycetota</taxon>
        <taxon>Actinomycetes</taxon>
        <taxon>Micrococcales</taxon>
        <taxon>Microbacteriaceae</taxon>
        <taxon>Microbacterium</taxon>
    </lineage>
</organism>
<name>A0A147ETH6_MICTE</name>
<dbReference type="InterPro" id="IPR020617">
    <property type="entry name" value="Thiolase_C"/>
</dbReference>
<dbReference type="Pfam" id="PF00108">
    <property type="entry name" value="Thiolase_N"/>
    <property type="match status" value="1"/>
</dbReference>
<dbReference type="InterPro" id="IPR020613">
    <property type="entry name" value="Thiolase_CS"/>
</dbReference>
<dbReference type="GO" id="GO:0010124">
    <property type="term" value="P:phenylacetate catabolic process"/>
    <property type="evidence" value="ECO:0007669"/>
    <property type="project" value="TreeGrafter"/>
</dbReference>
<dbReference type="PROSITE" id="PS00099">
    <property type="entry name" value="THIOLASE_3"/>
    <property type="match status" value="1"/>
</dbReference>
<dbReference type="PATRIC" id="fig|2033.6.peg.1068"/>
<dbReference type="OrthoDB" id="3204099at2"/>
<reference evidence="9 10" key="1">
    <citation type="journal article" date="2016" name="Front. Microbiol.">
        <title>Genomic Resource of Rice Seed Associated Bacteria.</title>
        <authorList>
            <person name="Midha S."/>
            <person name="Bansal K."/>
            <person name="Sharma S."/>
            <person name="Kumar N."/>
            <person name="Patil P.P."/>
            <person name="Chaudhry V."/>
            <person name="Patil P.B."/>
        </authorList>
    </citation>
    <scope>NUCLEOTIDE SEQUENCE [LARGE SCALE GENOMIC DNA]</scope>
    <source>
        <strain evidence="9 10">NS220</strain>
    </source>
</reference>
<dbReference type="GO" id="GO:0006635">
    <property type="term" value="P:fatty acid beta-oxidation"/>
    <property type="evidence" value="ECO:0007669"/>
    <property type="project" value="TreeGrafter"/>
</dbReference>
<proteinExistence type="inferred from homology"/>
<dbReference type="PROSITE" id="PS00737">
    <property type="entry name" value="THIOLASE_2"/>
    <property type="match status" value="1"/>
</dbReference>
<dbReference type="EC" id="2.3.1.16" evidence="4"/>
<evidence type="ECO:0000256" key="1">
    <source>
        <dbReference type="ARBA" id="ARBA00010982"/>
    </source>
</evidence>
<keyword evidence="2 6" id="KW-0808">Transferase</keyword>
<dbReference type="Gene3D" id="3.40.47.10">
    <property type="match status" value="1"/>
</dbReference>
<comment type="caution">
    <text evidence="9">The sequence shown here is derived from an EMBL/GenBank/DDBJ whole genome shotgun (WGS) entry which is preliminary data.</text>
</comment>
<evidence type="ECO:0000256" key="2">
    <source>
        <dbReference type="ARBA" id="ARBA00022679"/>
    </source>
</evidence>
<dbReference type="NCBIfam" id="TIGR01930">
    <property type="entry name" value="AcCoA-C-Actrans"/>
    <property type="match status" value="1"/>
</dbReference>
<dbReference type="GO" id="GO:0003988">
    <property type="term" value="F:acetyl-CoA C-acyltransferase activity"/>
    <property type="evidence" value="ECO:0007669"/>
    <property type="project" value="UniProtKB-EC"/>
</dbReference>
<evidence type="ECO:0000256" key="4">
    <source>
        <dbReference type="ARBA" id="ARBA00024073"/>
    </source>
</evidence>
<dbReference type="SUPFAM" id="SSF53901">
    <property type="entry name" value="Thiolase-like"/>
    <property type="match status" value="2"/>
</dbReference>
<keyword evidence="3 6" id="KW-0012">Acyltransferase</keyword>
<dbReference type="PANTHER" id="PTHR43853:SF2">
    <property type="entry name" value="3-OXOADIPYL-COA_3-OXO-5,6-DEHYDROSUBERYL-COA THIOLASE"/>
    <property type="match status" value="1"/>
</dbReference>
<dbReference type="EMBL" id="LDRT01000161">
    <property type="protein sequence ID" value="KTR87694.1"/>
    <property type="molecule type" value="Genomic_DNA"/>
</dbReference>
<dbReference type="Proteomes" id="UP000075025">
    <property type="component" value="Unassembled WGS sequence"/>
</dbReference>
<sequence>MAEMTDVFFVDGMRTPFGRAGEKGMYWNTRADDLVVKAIIGLMERNGDVPKDRIDDVAIAATSQTGDQGLTLGRTAAILAGLPMTVPGLAIERMCAGAMTSVTTMGASIGVGMYDLALAGGVEHMGRHPIGGNVDPNPRFVAEKLVDPGALNMGVTAERIHDRFPHLTKERADRFGAASQHKVQAAYEAGKIQPDLVPVAVKDAEGAWGLATEDEGRRPETTVEGLATLKTPFRPHGRVTAGTSSPLTDGATISLLAGADAVKEFGLAPKMRMVSFAFAGVEPEIMGIGPIPSTEKALKKAGLTIDDIGLFELNEAFAIQVISLLDHFGIADDDPRVNPWGGAIALGHPLAASGVRLMIQLAAQFAERPDVRYGLTAMCVGLGQGGSVIWENPFFDGKKKRK</sequence>
<evidence type="ECO:0000259" key="7">
    <source>
        <dbReference type="Pfam" id="PF00108"/>
    </source>
</evidence>
<protein>
    <recommendedName>
        <fullName evidence="4">acetyl-CoA C-acyltransferase</fullName>
        <ecNumber evidence="4">2.3.1.16</ecNumber>
    </recommendedName>
</protein>
<dbReference type="InterPro" id="IPR020616">
    <property type="entry name" value="Thiolase_N"/>
</dbReference>
<dbReference type="PIRSF" id="PIRSF000429">
    <property type="entry name" value="Ac-CoA_Ac_transf"/>
    <property type="match status" value="1"/>
</dbReference>
<dbReference type="Pfam" id="PF02803">
    <property type="entry name" value="Thiolase_C"/>
    <property type="match status" value="1"/>
</dbReference>
<dbReference type="InterPro" id="IPR050215">
    <property type="entry name" value="Thiolase-like_sf_Thiolase"/>
</dbReference>
<dbReference type="PANTHER" id="PTHR43853">
    <property type="entry name" value="3-KETOACYL-COA THIOLASE, PEROXISOMAL"/>
    <property type="match status" value="1"/>
</dbReference>
<gene>
    <name evidence="9" type="ORF">NS220_17135</name>
</gene>
<evidence type="ECO:0000256" key="5">
    <source>
        <dbReference type="PIRSR" id="PIRSR000429-1"/>
    </source>
</evidence>
<dbReference type="InterPro" id="IPR016039">
    <property type="entry name" value="Thiolase-like"/>
</dbReference>
<accession>A0A147ETH6</accession>
<dbReference type="InterPro" id="IPR020610">
    <property type="entry name" value="Thiolase_AS"/>
</dbReference>
<feature type="active site" description="Proton acceptor" evidence="5">
    <location>
        <position position="379"/>
    </location>
</feature>
<dbReference type="AlphaFoldDB" id="A0A147ETH6"/>
<evidence type="ECO:0000313" key="9">
    <source>
        <dbReference type="EMBL" id="KTR87694.1"/>
    </source>
</evidence>
<feature type="active site" description="Acyl-thioester intermediate" evidence="5">
    <location>
        <position position="95"/>
    </location>
</feature>
<feature type="active site" description="Proton acceptor" evidence="5">
    <location>
        <position position="348"/>
    </location>
</feature>
<evidence type="ECO:0000313" key="10">
    <source>
        <dbReference type="Proteomes" id="UP000075025"/>
    </source>
</evidence>
<comment type="similarity">
    <text evidence="1 6">Belongs to the thiolase-like superfamily. Thiolase family.</text>
</comment>
<dbReference type="InterPro" id="IPR002155">
    <property type="entry name" value="Thiolase"/>
</dbReference>